<evidence type="ECO:0000313" key="3">
    <source>
        <dbReference type="EMBL" id="HIQ67513.1"/>
    </source>
</evidence>
<reference evidence="3" key="2">
    <citation type="journal article" date="2021" name="PeerJ">
        <title>Extensive microbial diversity within the chicken gut microbiome revealed by metagenomics and culture.</title>
        <authorList>
            <person name="Gilroy R."/>
            <person name="Ravi A."/>
            <person name="Getino M."/>
            <person name="Pursley I."/>
            <person name="Horton D.L."/>
            <person name="Alikhan N.F."/>
            <person name="Baker D."/>
            <person name="Gharbi K."/>
            <person name="Hall N."/>
            <person name="Watson M."/>
            <person name="Adriaenssens E.M."/>
            <person name="Foster-Nyarko E."/>
            <person name="Jarju S."/>
            <person name="Secka A."/>
            <person name="Antonio M."/>
            <person name="Oren A."/>
            <person name="Chaudhuri R.R."/>
            <person name="La Ragione R."/>
            <person name="Hildebrand F."/>
            <person name="Pallen M.J."/>
        </authorList>
    </citation>
    <scope>NUCLEOTIDE SEQUENCE</scope>
    <source>
        <strain evidence="3">13361</strain>
    </source>
</reference>
<proteinExistence type="predicted"/>
<keyword evidence="3" id="KW-0808">Transferase</keyword>
<dbReference type="GO" id="GO:0004821">
    <property type="term" value="F:histidine-tRNA ligase activity"/>
    <property type="evidence" value="ECO:0007669"/>
    <property type="project" value="TreeGrafter"/>
</dbReference>
<feature type="binding site" evidence="1">
    <location>
        <position position="100"/>
    </location>
    <ligand>
        <name>L-histidine</name>
        <dbReference type="ChEBI" id="CHEBI:57595"/>
    </ligand>
</feature>
<dbReference type="GO" id="GO:0140096">
    <property type="term" value="F:catalytic activity, acting on a protein"/>
    <property type="evidence" value="ECO:0007669"/>
    <property type="project" value="UniProtKB-ARBA"/>
</dbReference>
<dbReference type="SUPFAM" id="SSF55681">
    <property type="entry name" value="Class II aaRS and biotin synthetases"/>
    <property type="match status" value="1"/>
</dbReference>
<feature type="binding site" evidence="1">
    <location>
        <position position="104"/>
    </location>
    <ligand>
        <name>L-histidine</name>
        <dbReference type="ChEBI" id="CHEBI:57595"/>
    </ligand>
</feature>
<dbReference type="GO" id="GO:0005737">
    <property type="term" value="C:cytoplasm"/>
    <property type="evidence" value="ECO:0007669"/>
    <property type="project" value="InterPro"/>
</dbReference>
<evidence type="ECO:0000256" key="1">
    <source>
        <dbReference type="PIRSR" id="PIRSR001549-1"/>
    </source>
</evidence>
<feature type="domain" description="Class II Histidinyl-tRNA synthetase (HisRS)-like catalytic core" evidence="2">
    <location>
        <begin position="6"/>
        <end position="287"/>
    </location>
</feature>
<dbReference type="PANTHER" id="PTHR43707">
    <property type="entry name" value="HISTIDYL-TRNA SYNTHETASE"/>
    <property type="match status" value="1"/>
</dbReference>
<feature type="binding site" evidence="1">
    <location>
        <begin position="243"/>
        <end position="244"/>
    </location>
    <ligand>
        <name>L-histidine</name>
        <dbReference type="ChEBI" id="CHEBI:57595"/>
    </ligand>
</feature>
<dbReference type="InterPro" id="IPR045864">
    <property type="entry name" value="aa-tRNA-synth_II/BPL/LPL"/>
</dbReference>
<feature type="binding site" evidence="1">
    <location>
        <begin position="60"/>
        <end position="62"/>
    </location>
    <ligand>
        <name>L-histidine</name>
        <dbReference type="ChEBI" id="CHEBI:57595"/>
    </ligand>
</feature>
<dbReference type="InterPro" id="IPR004516">
    <property type="entry name" value="HisRS/HisZ"/>
</dbReference>
<reference evidence="3" key="1">
    <citation type="submission" date="2020-10" db="EMBL/GenBank/DDBJ databases">
        <authorList>
            <person name="Gilroy R."/>
        </authorList>
    </citation>
    <scope>NUCLEOTIDE SEQUENCE</scope>
    <source>
        <strain evidence="3">13361</strain>
    </source>
</reference>
<evidence type="ECO:0000259" key="2">
    <source>
        <dbReference type="Pfam" id="PF13393"/>
    </source>
</evidence>
<gene>
    <name evidence="3" type="ORF">IAB74_03260</name>
</gene>
<comment type="caution">
    <text evidence="3">The sequence shown here is derived from an EMBL/GenBank/DDBJ whole genome shotgun (WGS) entry which is preliminary data.</text>
</comment>
<organism evidence="3 4">
    <name type="scientific">Candidatus Faecousia excrementigallinarum</name>
    <dbReference type="NCBI Taxonomy" id="2840806"/>
    <lineage>
        <taxon>Bacteria</taxon>
        <taxon>Bacillati</taxon>
        <taxon>Bacillota</taxon>
        <taxon>Clostridia</taxon>
        <taxon>Eubacteriales</taxon>
        <taxon>Oscillospiraceae</taxon>
        <taxon>Faecousia</taxon>
    </lineage>
</organism>
<name>A0A9D0Z447_9FIRM</name>
<protein>
    <submittedName>
        <fullName evidence="3">ATP phosphoribosyltransferase regulatory subunit</fullName>
    </submittedName>
</protein>
<dbReference type="Pfam" id="PF13393">
    <property type="entry name" value="tRNA-synt_His"/>
    <property type="match status" value="1"/>
</dbReference>
<dbReference type="Gene3D" id="3.30.930.10">
    <property type="entry name" value="Bira Bifunctional Protein, Domain 2"/>
    <property type="match status" value="1"/>
</dbReference>
<dbReference type="AlphaFoldDB" id="A0A9D0Z447"/>
<dbReference type="GO" id="GO:0006427">
    <property type="term" value="P:histidyl-tRNA aminoacylation"/>
    <property type="evidence" value="ECO:0007669"/>
    <property type="project" value="TreeGrafter"/>
</dbReference>
<dbReference type="PANTHER" id="PTHR43707:SF1">
    <property type="entry name" value="HISTIDINE--TRNA LIGASE, MITOCHONDRIAL-RELATED"/>
    <property type="match status" value="1"/>
</dbReference>
<sequence length="352" mass="39332">MTAGWMEKLLSLYQSYGYLPYKMSRFEDYDLYVQNRDFLLSQRLITFPGEDGHLLALKPDITLSVVKNAPETPGVVEKVYYQENVYRSQPGGGPIRELPQAGLECVGDLSSYEEAEVLLLAALSLSALPGESVLDLSHMGLISQVLDSCRVTSRYRPQVLAALERKSLHDLEGVPCHDREKLELLISCSGSPQAVLPRLKAQLTASGEAVAVSQLERLCRMLAENGSTCRIRLDFSVSNQLKYYNGLVFKGYAQGVPSSILSGGQYDRLPENMGKRCRAMGFALYLDLLQEAENAYDLDLLILRNPRQTPEELLKLTREAAREGRVLVAPQPPKDRTWKRLLDFRKGGDTPC</sequence>
<dbReference type="Proteomes" id="UP000886796">
    <property type="component" value="Unassembled WGS sequence"/>
</dbReference>
<dbReference type="EMBL" id="DVFK01000046">
    <property type="protein sequence ID" value="HIQ67513.1"/>
    <property type="molecule type" value="Genomic_DNA"/>
</dbReference>
<feature type="binding site" evidence="1">
    <location>
        <position position="87"/>
    </location>
    <ligand>
        <name>L-histidine</name>
        <dbReference type="ChEBI" id="CHEBI:57595"/>
    </ligand>
</feature>
<accession>A0A9D0Z447</accession>
<dbReference type="PIRSF" id="PIRSF001549">
    <property type="entry name" value="His-tRNA_synth"/>
    <property type="match status" value="1"/>
</dbReference>
<dbReference type="GO" id="GO:0016757">
    <property type="term" value="F:glycosyltransferase activity"/>
    <property type="evidence" value="ECO:0007669"/>
    <property type="project" value="UniProtKB-KW"/>
</dbReference>
<dbReference type="InterPro" id="IPR041715">
    <property type="entry name" value="HisRS-like_core"/>
</dbReference>
<evidence type="ECO:0000313" key="4">
    <source>
        <dbReference type="Proteomes" id="UP000886796"/>
    </source>
</evidence>
<keyword evidence="3" id="KW-0328">Glycosyltransferase</keyword>